<dbReference type="RefSeq" id="XP_008880474.1">
    <property type="nucleotide sequence ID" value="XM_008882252.1"/>
</dbReference>
<dbReference type="EMBL" id="KI914019">
    <property type="protein sequence ID" value="ETV90909.1"/>
    <property type="molecule type" value="Genomic_DNA"/>
</dbReference>
<sequence length="79" mass="8877">MKSWDATAARVLQIDGFGRKTLDGKKAAQRFGLLVEAHRKFQAKSKFMSGSNQEENEKTQLLDDLVALVDDHTSIKVEK</sequence>
<proteinExistence type="predicted"/>
<dbReference type="AlphaFoldDB" id="A0A024TAB0"/>
<dbReference type="GeneID" id="20091447"/>
<organism evidence="1">
    <name type="scientific">Aphanomyces invadans</name>
    <dbReference type="NCBI Taxonomy" id="157072"/>
    <lineage>
        <taxon>Eukaryota</taxon>
        <taxon>Sar</taxon>
        <taxon>Stramenopiles</taxon>
        <taxon>Oomycota</taxon>
        <taxon>Saprolegniomycetes</taxon>
        <taxon>Saprolegniales</taxon>
        <taxon>Verrucalvaceae</taxon>
        <taxon>Aphanomyces</taxon>
    </lineage>
</organism>
<evidence type="ECO:0000313" key="1">
    <source>
        <dbReference type="EMBL" id="ETV90909.1"/>
    </source>
</evidence>
<protein>
    <submittedName>
        <fullName evidence="1">Uncharacterized protein</fullName>
    </submittedName>
</protein>
<accession>A0A024TAB0</accession>
<name>A0A024TAB0_9STRA</name>
<dbReference type="VEuPathDB" id="FungiDB:H310_14397"/>
<dbReference type="OrthoDB" id="79236at2759"/>
<reference evidence="1" key="1">
    <citation type="submission" date="2013-12" db="EMBL/GenBank/DDBJ databases">
        <title>The Genome Sequence of Aphanomyces invadans NJM9701.</title>
        <authorList>
            <consortium name="The Broad Institute Genomics Platform"/>
            <person name="Russ C."/>
            <person name="Tyler B."/>
            <person name="van West P."/>
            <person name="Dieguez-Uribeondo J."/>
            <person name="Young S.K."/>
            <person name="Zeng Q."/>
            <person name="Gargeya S."/>
            <person name="Fitzgerald M."/>
            <person name="Abouelleil A."/>
            <person name="Alvarado L."/>
            <person name="Chapman S.B."/>
            <person name="Gainer-Dewar J."/>
            <person name="Goldberg J."/>
            <person name="Griggs A."/>
            <person name="Gujja S."/>
            <person name="Hansen M."/>
            <person name="Howarth C."/>
            <person name="Imamovic A."/>
            <person name="Ireland A."/>
            <person name="Larimer J."/>
            <person name="McCowan C."/>
            <person name="Murphy C."/>
            <person name="Pearson M."/>
            <person name="Poon T.W."/>
            <person name="Priest M."/>
            <person name="Roberts A."/>
            <person name="Saif S."/>
            <person name="Shea T."/>
            <person name="Sykes S."/>
            <person name="Wortman J."/>
            <person name="Nusbaum C."/>
            <person name="Birren B."/>
        </authorList>
    </citation>
    <scope>NUCLEOTIDE SEQUENCE [LARGE SCALE GENOMIC DNA]</scope>
    <source>
        <strain evidence="1">NJM9701</strain>
    </source>
</reference>
<gene>
    <name evidence="1" type="ORF">H310_14397</name>
</gene>